<reference evidence="1" key="1">
    <citation type="journal article" date="2015" name="Nature">
        <title>Complex archaea that bridge the gap between prokaryotes and eukaryotes.</title>
        <authorList>
            <person name="Spang A."/>
            <person name="Saw J.H."/>
            <person name="Jorgensen S.L."/>
            <person name="Zaremba-Niedzwiedzka K."/>
            <person name="Martijn J."/>
            <person name="Lind A.E."/>
            <person name="van Eijk R."/>
            <person name="Schleper C."/>
            <person name="Guy L."/>
            <person name="Ettema T.J."/>
        </authorList>
    </citation>
    <scope>NUCLEOTIDE SEQUENCE</scope>
</reference>
<sequence length="109" mass="12271">MTTATLVDLTKQQIEEIFEQAENQANYLLKLYAAVVPEWDRVKALKGFVRCNPLTGSFILDLAMKFDRQHHPEVMAGGAWMNSGFSTLGDDLPEWCVGLPEIHYEELAG</sequence>
<name>A0A0F9LTX6_9ZZZZ</name>
<gene>
    <name evidence="1" type="ORF">LCGC14_1540480</name>
</gene>
<organism evidence="1">
    <name type="scientific">marine sediment metagenome</name>
    <dbReference type="NCBI Taxonomy" id="412755"/>
    <lineage>
        <taxon>unclassified sequences</taxon>
        <taxon>metagenomes</taxon>
        <taxon>ecological metagenomes</taxon>
    </lineage>
</organism>
<protein>
    <submittedName>
        <fullName evidence="1">Uncharacterized protein</fullName>
    </submittedName>
</protein>
<dbReference type="AlphaFoldDB" id="A0A0F9LTX6"/>
<accession>A0A0F9LTX6</accession>
<evidence type="ECO:0000313" key="1">
    <source>
        <dbReference type="EMBL" id="KKM60562.1"/>
    </source>
</evidence>
<comment type="caution">
    <text evidence="1">The sequence shown here is derived from an EMBL/GenBank/DDBJ whole genome shotgun (WGS) entry which is preliminary data.</text>
</comment>
<dbReference type="EMBL" id="LAZR01011654">
    <property type="protein sequence ID" value="KKM60562.1"/>
    <property type="molecule type" value="Genomic_DNA"/>
</dbReference>
<proteinExistence type="predicted"/>